<keyword evidence="2" id="KW-0328">Glycosyltransferase</keyword>
<dbReference type="EMBL" id="MHJJ01000011">
    <property type="protein sequence ID" value="OGY65336.1"/>
    <property type="molecule type" value="Genomic_DNA"/>
</dbReference>
<dbReference type="GO" id="GO:0009103">
    <property type="term" value="P:lipopolysaccharide biosynthetic process"/>
    <property type="evidence" value="ECO:0007669"/>
    <property type="project" value="UniProtKB-KW"/>
</dbReference>
<keyword evidence="1" id="KW-1003">Cell membrane</keyword>
<dbReference type="STRING" id="1798407.A3A16_02720"/>
<evidence type="ECO:0000256" key="5">
    <source>
        <dbReference type="ARBA" id="ARBA00022985"/>
    </source>
</evidence>
<dbReference type="SUPFAM" id="SSF53448">
    <property type="entry name" value="Nucleotide-diphospho-sugar transferases"/>
    <property type="match status" value="1"/>
</dbReference>
<keyword evidence="4 8" id="KW-0812">Transmembrane</keyword>
<dbReference type="Proteomes" id="UP000177942">
    <property type="component" value="Unassembled WGS sequence"/>
</dbReference>
<evidence type="ECO:0000256" key="8">
    <source>
        <dbReference type="SAM" id="Phobius"/>
    </source>
</evidence>
<evidence type="ECO:0000259" key="9">
    <source>
        <dbReference type="Pfam" id="PF00535"/>
    </source>
</evidence>
<dbReference type="Pfam" id="PF00535">
    <property type="entry name" value="Glycos_transf_2"/>
    <property type="match status" value="1"/>
</dbReference>
<dbReference type="Gene3D" id="3.90.550.10">
    <property type="entry name" value="Spore Coat Polysaccharide Biosynthesis Protein SpsA, Chain A"/>
    <property type="match status" value="1"/>
</dbReference>
<dbReference type="CDD" id="cd04187">
    <property type="entry name" value="DPM1_like_bac"/>
    <property type="match status" value="1"/>
</dbReference>
<evidence type="ECO:0000313" key="10">
    <source>
        <dbReference type="EMBL" id="OGY65336.1"/>
    </source>
</evidence>
<dbReference type="AlphaFoldDB" id="A0A1G1ZMI4"/>
<dbReference type="InterPro" id="IPR001173">
    <property type="entry name" value="Glyco_trans_2-like"/>
</dbReference>
<evidence type="ECO:0000313" key="11">
    <source>
        <dbReference type="Proteomes" id="UP000177942"/>
    </source>
</evidence>
<feature type="domain" description="Glycosyltransferase 2-like" evidence="9">
    <location>
        <begin position="3"/>
        <end position="158"/>
    </location>
</feature>
<proteinExistence type="predicted"/>
<reference evidence="10 11" key="1">
    <citation type="journal article" date="2016" name="Nat. Commun.">
        <title>Thousands of microbial genomes shed light on interconnected biogeochemical processes in an aquifer system.</title>
        <authorList>
            <person name="Anantharaman K."/>
            <person name="Brown C.T."/>
            <person name="Hug L.A."/>
            <person name="Sharon I."/>
            <person name="Castelle C.J."/>
            <person name="Probst A.J."/>
            <person name="Thomas B.C."/>
            <person name="Singh A."/>
            <person name="Wilkins M.J."/>
            <person name="Karaoz U."/>
            <person name="Brodie E.L."/>
            <person name="Williams K.H."/>
            <person name="Hubbard S.S."/>
            <person name="Banfield J.F."/>
        </authorList>
    </citation>
    <scope>NUCLEOTIDE SEQUENCE [LARGE SCALE GENOMIC DNA]</scope>
</reference>
<dbReference type="InterPro" id="IPR050256">
    <property type="entry name" value="Glycosyltransferase_2"/>
</dbReference>
<dbReference type="PANTHER" id="PTHR48090">
    <property type="entry name" value="UNDECAPRENYL-PHOSPHATE 4-DEOXY-4-FORMAMIDO-L-ARABINOSE TRANSFERASE-RELATED"/>
    <property type="match status" value="1"/>
</dbReference>
<comment type="caution">
    <text evidence="10">The sequence shown here is derived from an EMBL/GenBank/DDBJ whole genome shotgun (WGS) entry which is preliminary data.</text>
</comment>
<keyword evidence="6 8" id="KW-1133">Transmembrane helix</keyword>
<protein>
    <recommendedName>
        <fullName evidence="9">Glycosyltransferase 2-like domain-containing protein</fullName>
    </recommendedName>
</protein>
<evidence type="ECO:0000256" key="1">
    <source>
        <dbReference type="ARBA" id="ARBA00022475"/>
    </source>
</evidence>
<accession>A0A1G1ZMI4</accession>
<keyword evidence="7 8" id="KW-0472">Membrane</keyword>
<keyword evidence="3" id="KW-0808">Transferase</keyword>
<dbReference type="GO" id="GO:0005886">
    <property type="term" value="C:plasma membrane"/>
    <property type="evidence" value="ECO:0007669"/>
    <property type="project" value="TreeGrafter"/>
</dbReference>
<dbReference type="GO" id="GO:0016757">
    <property type="term" value="F:glycosyltransferase activity"/>
    <property type="evidence" value="ECO:0007669"/>
    <property type="project" value="UniProtKB-KW"/>
</dbReference>
<evidence type="ECO:0000256" key="7">
    <source>
        <dbReference type="ARBA" id="ARBA00023136"/>
    </source>
</evidence>
<gene>
    <name evidence="10" type="ORF">A3A16_02720</name>
</gene>
<keyword evidence="5" id="KW-0448">Lipopolysaccharide biosynthesis</keyword>
<sequence length="307" mass="34938">MISVIFPVKNEEGNVEELHRRTKSALDDIHEPYEIIFVDDGSTDGTIKKLHTLSPITIIEFARNYGQSSALDAGIHMAQGDIVVIMDGDLQTDPLDIAPMFLKLREGYDAVVGWRKDRKDSLGRWLFSRFANFLARRILGVYFHDYACPIKIFRKEYMKGARLYGEMHVFLGAILVLRGARVAEIPVRHYERMHGISKHTFIKGAKDVADLLTIKFLMSTSRPLVFFGGFGLASFGIGFLAALWALILKLMGLRNFAQTPLPVVVSLFFVLGVLLIMLGFLSEIMLRSYYEGRRDTHYIIRKVFEKK</sequence>
<evidence type="ECO:0000256" key="6">
    <source>
        <dbReference type="ARBA" id="ARBA00022989"/>
    </source>
</evidence>
<evidence type="ECO:0000256" key="2">
    <source>
        <dbReference type="ARBA" id="ARBA00022676"/>
    </source>
</evidence>
<dbReference type="PANTHER" id="PTHR48090:SF3">
    <property type="entry name" value="UNDECAPRENYL-PHOSPHATE 4-DEOXY-4-FORMAMIDO-L-ARABINOSE TRANSFERASE"/>
    <property type="match status" value="1"/>
</dbReference>
<dbReference type="InterPro" id="IPR029044">
    <property type="entry name" value="Nucleotide-diphossugar_trans"/>
</dbReference>
<feature type="transmembrane region" description="Helical" evidence="8">
    <location>
        <begin position="224"/>
        <end position="247"/>
    </location>
</feature>
<name>A0A1G1ZMI4_9BACT</name>
<evidence type="ECO:0000256" key="3">
    <source>
        <dbReference type="ARBA" id="ARBA00022679"/>
    </source>
</evidence>
<organism evidence="10 11">
    <name type="scientific">Candidatus Harrisonbacteria bacterium RIFCSPLOWO2_01_FULL_44_18</name>
    <dbReference type="NCBI Taxonomy" id="1798407"/>
    <lineage>
        <taxon>Bacteria</taxon>
        <taxon>Candidatus Harrisoniibacteriota</taxon>
    </lineage>
</organism>
<feature type="transmembrane region" description="Helical" evidence="8">
    <location>
        <begin position="259"/>
        <end position="281"/>
    </location>
</feature>
<evidence type="ECO:0000256" key="4">
    <source>
        <dbReference type="ARBA" id="ARBA00022692"/>
    </source>
</evidence>